<protein>
    <recommendedName>
        <fullName evidence="7">Ribosomal RNA small subunit methyltransferase A</fullName>
        <ecNumber evidence="7">2.1.1.182</ecNumber>
    </recommendedName>
    <alternativeName>
        <fullName evidence="7">16S rRNA (adenine(1518)-N(6)/adenine(1519)-N(6))-dimethyltransferase</fullName>
    </alternativeName>
    <alternativeName>
        <fullName evidence="7">16S rRNA dimethyladenosine transferase</fullName>
    </alternativeName>
    <alternativeName>
        <fullName evidence="7">16S rRNA dimethylase</fullName>
    </alternativeName>
    <alternativeName>
        <fullName evidence="7">S-adenosylmethionine-6-N', N'-adenosyl(rRNA) dimethyltransferase</fullName>
    </alternativeName>
</protein>
<evidence type="ECO:0000256" key="5">
    <source>
        <dbReference type="ARBA" id="ARBA00022691"/>
    </source>
</evidence>
<reference evidence="10 11" key="1">
    <citation type="journal article" date="2016" name="Nat. Commun.">
        <title>Thousands of microbial genomes shed light on interconnected biogeochemical processes in an aquifer system.</title>
        <authorList>
            <person name="Anantharaman K."/>
            <person name="Brown C.T."/>
            <person name="Hug L.A."/>
            <person name="Sharon I."/>
            <person name="Castelle C.J."/>
            <person name="Probst A.J."/>
            <person name="Thomas B.C."/>
            <person name="Singh A."/>
            <person name="Wilkins M.J."/>
            <person name="Karaoz U."/>
            <person name="Brodie E.L."/>
            <person name="Williams K.H."/>
            <person name="Hubbard S.S."/>
            <person name="Banfield J.F."/>
        </authorList>
    </citation>
    <scope>NUCLEOTIDE SEQUENCE [LARGE SCALE GENOMIC DNA]</scope>
</reference>
<comment type="catalytic activity">
    <reaction evidence="7">
        <text>adenosine(1518)/adenosine(1519) in 16S rRNA + 4 S-adenosyl-L-methionine = N(6)-dimethyladenosine(1518)/N(6)-dimethyladenosine(1519) in 16S rRNA + 4 S-adenosyl-L-homocysteine + 4 H(+)</text>
        <dbReference type="Rhea" id="RHEA:19609"/>
        <dbReference type="Rhea" id="RHEA-COMP:10232"/>
        <dbReference type="Rhea" id="RHEA-COMP:10233"/>
        <dbReference type="ChEBI" id="CHEBI:15378"/>
        <dbReference type="ChEBI" id="CHEBI:57856"/>
        <dbReference type="ChEBI" id="CHEBI:59789"/>
        <dbReference type="ChEBI" id="CHEBI:74411"/>
        <dbReference type="ChEBI" id="CHEBI:74493"/>
        <dbReference type="EC" id="2.1.1.182"/>
    </reaction>
</comment>
<sequence length="279" mass="31511">MKRMNPTHKQEFKPAKWMGQNFLIDRGALKKIVESGELTKDDVIVEVGPGFGVLTFELAKKVKKVIAVEKDKTLAKILKEQLLENEISNVQVVEGDMLKINILELIGNDTLQIAHYKLIGNIPYYITAPLIRKFLESGRKPSIMVLMVQKEVAQRICAKSVQNQMSLLAISVRFYAEPEIIAYVSKKSFRPSPKVDSAIIKIAVKKPKDLPKIDSELFFKIVKAGFAGKRKQLINTLSRGLEKTKGQVKEVLEQAMIQPERRAESLSLEEWVALVKKIS</sequence>
<keyword evidence="6 7" id="KW-0694">RNA-binding</keyword>
<dbReference type="EMBL" id="MEYN01000005">
    <property type="protein sequence ID" value="OGD31073.1"/>
    <property type="molecule type" value="Genomic_DNA"/>
</dbReference>
<feature type="binding site" evidence="7 8">
    <location>
        <position position="48"/>
    </location>
    <ligand>
        <name>S-adenosyl-L-methionine</name>
        <dbReference type="ChEBI" id="CHEBI:59789"/>
    </ligand>
</feature>
<dbReference type="PANTHER" id="PTHR11727:SF7">
    <property type="entry name" value="DIMETHYLADENOSINE TRANSFERASE-RELATED"/>
    <property type="match status" value="1"/>
</dbReference>
<dbReference type="Proteomes" id="UP000179184">
    <property type="component" value="Unassembled WGS sequence"/>
</dbReference>
<dbReference type="FunFam" id="3.40.50.150:FF:000023">
    <property type="entry name" value="Ribosomal RNA small subunit methyltransferase A"/>
    <property type="match status" value="1"/>
</dbReference>
<dbReference type="PROSITE" id="PS51689">
    <property type="entry name" value="SAM_RNA_A_N6_MT"/>
    <property type="match status" value="1"/>
</dbReference>
<dbReference type="InterPro" id="IPR023165">
    <property type="entry name" value="rRNA_Ade_diMease-like_C"/>
</dbReference>
<evidence type="ECO:0000313" key="11">
    <source>
        <dbReference type="Proteomes" id="UP000179184"/>
    </source>
</evidence>
<comment type="subcellular location">
    <subcellularLocation>
        <location evidence="7">Cytoplasm</location>
    </subcellularLocation>
</comment>
<comment type="similarity">
    <text evidence="7">Belongs to the class I-like SAM-binding methyltransferase superfamily. rRNA adenine N(6)-methyltransferase family. RsmA subfamily.</text>
</comment>
<dbReference type="EC" id="2.1.1.182" evidence="7"/>
<dbReference type="GO" id="GO:0005829">
    <property type="term" value="C:cytosol"/>
    <property type="evidence" value="ECO:0007669"/>
    <property type="project" value="TreeGrafter"/>
</dbReference>
<dbReference type="InterPro" id="IPR020598">
    <property type="entry name" value="rRNA_Ade_methylase_Trfase_N"/>
</dbReference>
<dbReference type="InterPro" id="IPR029063">
    <property type="entry name" value="SAM-dependent_MTases_sf"/>
</dbReference>
<dbReference type="AlphaFoldDB" id="A0A1F5BKC7"/>
<evidence type="ECO:0000256" key="7">
    <source>
        <dbReference type="HAMAP-Rule" id="MF_00607"/>
    </source>
</evidence>
<dbReference type="SMART" id="SM00650">
    <property type="entry name" value="rADc"/>
    <property type="match status" value="1"/>
</dbReference>
<evidence type="ECO:0000256" key="2">
    <source>
        <dbReference type="ARBA" id="ARBA00022552"/>
    </source>
</evidence>
<evidence type="ECO:0000256" key="8">
    <source>
        <dbReference type="PROSITE-ProRule" id="PRU01026"/>
    </source>
</evidence>
<organism evidence="10 11">
    <name type="scientific">Candidatus Azambacteria bacterium RIFCSPHIGHO2_02_46_12</name>
    <dbReference type="NCBI Taxonomy" id="1797295"/>
    <lineage>
        <taxon>Bacteria</taxon>
        <taxon>Candidatus Azamiibacteriota</taxon>
    </lineage>
</organism>
<feature type="binding site" evidence="7 8">
    <location>
        <position position="96"/>
    </location>
    <ligand>
        <name>S-adenosyl-L-methionine</name>
        <dbReference type="ChEBI" id="CHEBI:59789"/>
    </ligand>
</feature>
<evidence type="ECO:0000256" key="3">
    <source>
        <dbReference type="ARBA" id="ARBA00022603"/>
    </source>
</evidence>
<accession>A0A1F5BKC7</accession>
<dbReference type="PROSITE" id="PS01131">
    <property type="entry name" value="RRNA_A_DIMETH"/>
    <property type="match status" value="1"/>
</dbReference>
<name>A0A1F5BKC7_9BACT</name>
<dbReference type="Gene3D" id="1.10.8.100">
    <property type="entry name" value="Ribosomal RNA adenine dimethylase-like, domain 2"/>
    <property type="match status" value="1"/>
</dbReference>
<keyword evidence="1 7" id="KW-0963">Cytoplasm</keyword>
<feature type="domain" description="Ribosomal RNA adenine methylase transferase N-terminal" evidence="9">
    <location>
        <begin position="28"/>
        <end position="206"/>
    </location>
</feature>
<feature type="binding site" evidence="7 8">
    <location>
        <position position="21"/>
    </location>
    <ligand>
        <name>S-adenosyl-L-methionine</name>
        <dbReference type="ChEBI" id="CHEBI:59789"/>
    </ligand>
</feature>
<keyword evidence="4 7" id="KW-0808">Transferase</keyword>
<dbReference type="HAMAP" id="MF_00607">
    <property type="entry name" value="16SrRNA_methyltr_A"/>
    <property type="match status" value="1"/>
</dbReference>
<keyword evidence="5 7" id="KW-0949">S-adenosyl-L-methionine</keyword>
<comment type="caution">
    <text evidence="10">The sequence shown here is derived from an EMBL/GenBank/DDBJ whole genome shotgun (WGS) entry which is preliminary data.</text>
</comment>
<dbReference type="PANTHER" id="PTHR11727">
    <property type="entry name" value="DIMETHYLADENOSINE TRANSFERASE"/>
    <property type="match status" value="1"/>
</dbReference>
<dbReference type="InterPro" id="IPR011530">
    <property type="entry name" value="rRNA_adenine_dimethylase"/>
</dbReference>
<dbReference type="GO" id="GO:0052908">
    <property type="term" value="F:16S rRNA (adenine(1518)-N(6)/adenine(1519)-N(6))-dimethyltransferase activity"/>
    <property type="evidence" value="ECO:0007669"/>
    <property type="project" value="UniProtKB-EC"/>
</dbReference>
<gene>
    <name evidence="7" type="primary">rsmA</name>
    <name evidence="7" type="synonym">ksgA</name>
    <name evidence="10" type="ORF">A2W60_01990</name>
</gene>
<evidence type="ECO:0000259" key="9">
    <source>
        <dbReference type="SMART" id="SM00650"/>
    </source>
</evidence>
<feature type="binding site" evidence="7 8">
    <location>
        <position position="69"/>
    </location>
    <ligand>
        <name>S-adenosyl-L-methionine</name>
        <dbReference type="ChEBI" id="CHEBI:59789"/>
    </ligand>
</feature>
<dbReference type="Pfam" id="PF00398">
    <property type="entry name" value="RrnaAD"/>
    <property type="match status" value="1"/>
</dbReference>
<dbReference type="SUPFAM" id="SSF53335">
    <property type="entry name" value="S-adenosyl-L-methionine-dependent methyltransferases"/>
    <property type="match status" value="1"/>
</dbReference>
<dbReference type="InterPro" id="IPR020596">
    <property type="entry name" value="rRNA_Ade_Mease_Trfase_CS"/>
</dbReference>
<keyword evidence="3 7" id="KW-0489">Methyltransferase</keyword>
<keyword evidence="2 7" id="KW-0698">rRNA processing</keyword>
<evidence type="ECO:0000313" key="10">
    <source>
        <dbReference type="EMBL" id="OGD31073.1"/>
    </source>
</evidence>
<feature type="binding site" evidence="7 8">
    <location>
        <position position="23"/>
    </location>
    <ligand>
        <name>S-adenosyl-L-methionine</name>
        <dbReference type="ChEBI" id="CHEBI:59789"/>
    </ligand>
</feature>
<dbReference type="NCBIfam" id="TIGR00755">
    <property type="entry name" value="ksgA"/>
    <property type="match status" value="1"/>
</dbReference>
<evidence type="ECO:0000256" key="4">
    <source>
        <dbReference type="ARBA" id="ARBA00022679"/>
    </source>
</evidence>
<dbReference type="CDD" id="cd02440">
    <property type="entry name" value="AdoMet_MTases"/>
    <property type="match status" value="1"/>
</dbReference>
<evidence type="ECO:0000256" key="1">
    <source>
        <dbReference type="ARBA" id="ARBA00022490"/>
    </source>
</evidence>
<dbReference type="GO" id="GO:0003723">
    <property type="term" value="F:RNA binding"/>
    <property type="evidence" value="ECO:0007669"/>
    <property type="project" value="UniProtKB-UniRule"/>
</dbReference>
<dbReference type="InterPro" id="IPR001737">
    <property type="entry name" value="KsgA/Erm"/>
</dbReference>
<feature type="binding site" evidence="7 8">
    <location>
        <position position="121"/>
    </location>
    <ligand>
        <name>S-adenosyl-L-methionine</name>
        <dbReference type="ChEBI" id="CHEBI:59789"/>
    </ligand>
</feature>
<comment type="function">
    <text evidence="7">Specifically dimethylates two adjacent adenosines (A1518 and A1519) in the loop of a conserved hairpin near the 3'-end of 16S rRNA in the 30S particle. May play a critical role in biogenesis of 30S subunits.</text>
</comment>
<proteinExistence type="inferred from homology"/>
<dbReference type="Gene3D" id="3.40.50.150">
    <property type="entry name" value="Vaccinia Virus protein VP39"/>
    <property type="match status" value="1"/>
</dbReference>
<evidence type="ECO:0000256" key="6">
    <source>
        <dbReference type="ARBA" id="ARBA00022884"/>
    </source>
</evidence>